<evidence type="ECO:0000313" key="5">
    <source>
        <dbReference type="Proteomes" id="UP000199337"/>
    </source>
</evidence>
<dbReference type="InterPro" id="IPR006164">
    <property type="entry name" value="DNA_bd_Ku70/Ku80"/>
</dbReference>
<dbReference type="OrthoDB" id="9795084at2"/>
<organism evidence="4 5">
    <name type="scientific">Desulfotruncus arcticus DSM 17038</name>
    <dbReference type="NCBI Taxonomy" id="1121424"/>
    <lineage>
        <taxon>Bacteria</taxon>
        <taxon>Bacillati</taxon>
        <taxon>Bacillota</taxon>
        <taxon>Clostridia</taxon>
        <taxon>Eubacteriales</taxon>
        <taxon>Desulfallaceae</taxon>
        <taxon>Desulfotruncus</taxon>
    </lineage>
</organism>
<dbReference type="EMBL" id="FOOX01000001">
    <property type="protein sequence ID" value="SFF92181.1"/>
    <property type="molecule type" value="Genomic_DNA"/>
</dbReference>
<dbReference type="HAMAP" id="MF_01875">
    <property type="entry name" value="Prokaryotic_Ku"/>
    <property type="match status" value="1"/>
</dbReference>
<dbReference type="STRING" id="341036.SAMN05660649_00002"/>
<dbReference type="GO" id="GO:0006303">
    <property type="term" value="P:double-strand break repair via nonhomologous end joining"/>
    <property type="evidence" value="ECO:0007669"/>
    <property type="project" value="UniProtKB-UniRule"/>
</dbReference>
<dbReference type="PIRSF" id="PIRSF006493">
    <property type="entry name" value="Prok_Ku"/>
    <property type="match status" value="1"/>
</dbReference>
<keyword evidence="2" id="KW-0233">DNA recombination</keyword>
<keyword evidence="5" id="KW-1185">Reference proteome</keyword>
<protein>
    <recommendedName>
        <fullName evidence="2">Non-homologous end joining protein Ku</fullName>
    </recommendedName>
</protein>
<evidence type="ECO:0000259" key="3">
    <source>
        <dbReference type="SMART" id="SM00559"/>
    </source>
</evidence>
<dbReference type="SUPFAM" id="SSF100939">
    <property type="entry name" value="SPOC domain-like"/>
    <property type="match status" value="1"/>
</dbReference>
<dbReference type="Pfam" id="PF02735">
    <property type="entry name" value="Ku"/>
    <property type="match status" value="1"/>
</dbReference>
<keyword evidence="2" id="KW-0234">DNA repair</keyword>
<keyword evidence="1 2" id="KW-0238">DNA-binding</keyword>
<feature type="domain" description="Ku" evidence="3">
    <location>
        <begin position="52"/>
        <end position="178"/>
    </location>
</feature>
<dbReference type="Proteomes" id="UP000199337">
    <property type="component" value="Unassembled WGS sequence"/>
</dbReference>
<evidence type="ECO:0000256" key="1">
    <source>
        <dbReference type="ARBA" id="ARBA00023125"/>
    </source>
</evidence>
<dbReference type="NCBIfam" id="TIGR02772">
    <property type="entry name" value="Ku_bact"/>
    <property type="match status" value="1"/>
</dbReference>
<name>A0A1I2MSX0_9FIRM</name>
<dbReference type="InterPro" id="IPR016194">
    <property type="entry name" value="SPOC-like_C_dom_sf"/>
</dbReference>
<reference evidence="5" key="1">
    <citation type="submission" date="2016-10" db="EMBL/GenBank/DDBJ databases">
        <authorList>
            <person name="Varghese N."/>
            <person name="Submissions S."/>
        </authorList>
    </citation>
    <scope>NUCLEOTIDE SEQUENCE [LARGE SCALE GENOMIC DNA]</scope>
    <source>
        <strain evidence="5">DSM 17038</strain>
    </source>
</reference>
<sequence>MRAIWKGSISFGLVNIPVSVCGAVETKQVSFNQIHEPCKSRIKYQKYCPCCDKEVPAEEIIKGYQTFDGMITVTQEDLTSIPLPSLKTLELDGFIKEKKVDPMFYQKPYYLLPNKSDEAYWLLYHALKKSGKVAIARFAVHSREHLALIRPANNVLTLCTLYYPEEIREVKEVPMKPDAKHLDMAINLIEQQTIDFNPENYKDRYQEALVEMLSKKQPEIVKRDEPQQVTDLMETLKKSIEKAKEKQKSA</sequence>
<dbReference type="InterPro" id="IPR009187">
    <property type="entry name" value="Prok_Ku"/>
</dbReference>
<dbReference type="GO" id="GO:0003690">
    <property type="term" value="F:double-stranded DNA binding"/>
    <property type="evidence" value="ECO:0007669"/>
    <property type="project" value="UniProtKB-UniRule"/>
</dbReference>
<comment type="similarity">
    <text evidence="2">Belongs to the prokaryotic Ku family.</text>
</comment>
<gene>
    <name evidence="2" type="primary">ku</name>
    <name evidence="4" type="ORF">SAMN05660649_00002</name>
</gene>
<dbReference type="SMART" id="SM00559">
    <property type="entry name" value="Ku78"/>
    <property type="match status" value="1"/>
</dbReference>
<dbReference type="AlphaFoldDB" id="A0A1I2MSX0"/>
<comment type="function">
    <text evidence="2">With LigD forms a non-homologous end joining (NHEJ) DNA repair enzyme, which repairs dsDNA breaks with reduced fidelity. Binds linear dsDNA with 5'- and 3'- overhangs but not closed circular dsDNA nor ssDNA. Recruits and stimulates the ligase activity of LigD.</text>
</comment>
<evidence type="ECO:0000313" key="4">
    <source>
        <dbReference type="EMBL" id="SFF92181.1"/>
    </source>
</evidence>
<comment type="subunit">
    <text evidence="2">Homodimer. Interacts with LigD.</text>
</comment>
<dbReference type="PANTHER" id="PTHR41251:SF1">
    <property type="entry name" value="NON-HOMOLOGOUS END JOINING PROTEIN KU"/>
    <property type="match status" value="1"/>
</dbReference>
<accession>A0A1I2MSX0</accession>
<keyword evidence="2" id="KW-0227">DNA damage</keyword>
<dbReference type="GO" id="GO:0006310">
    <property type="term" value="P:DNA recombination"/>
    <property type="evidence" value="ECO:0007669"/>
    <property type="project" value="UniProtKB-KW"/>
</dbReference>
<evidence type="ECO:0000256" key="2">
    <source>
        <dbReference type="HAMAP-Rule" id="MF_01875"/>
    </source>
</evidence>
<dbReference type="RefSeq" id="WP_092467467.1">
    <property type="nucleotide sequence ID" value="NZ_FOOX01000001.1"/>
</dbReference>
<proteinExistence type="inferred from homology"/>
<dbReference type="PANTHER" id="PTHR41251">
    <property type="entry name" value="NON-HOMOLOGOUS END JOINING PROTEIN KU"/>
    <property type="match status" value="1"/>
</dbReference>
<dbReference type="Gene3D" id="2.40.290.10">
    <property type="match status" value="1"/>
</dbReference>